<keyword evidence="5" id="KW-1185">Reference proteome</keyword>
<dbReference type="EMBL" id="FLRD01000098">
    <property type="protein sequence ID" value="SBT36606.1"/>
    <property type="molecule type" value="Genomic_DNA"/>
</dbReference>
<dbReference type="Proteomes" id="UP000078555">
    <property type="component" value="Unassembled WGS sequence"/>
</dbReference>
<gene>
    <name evidence="2" type="ORF">POVWA1_033370</name>
    <name evidence="3" type="ORF">POVWA2_032990</name>
</gene>
<name>A0A1A8YYK2_PLAOA</name>
<reference evidence="4" key="1">
    <citation type="submission" date="2016-05" db="EMBL/GenBank/DDBJ databases">
        <authorList>
            <person name="Naeem Raeece"/>
        </authorList>
    </citation>
    <scope>NUCLEOTIDE SEQUENCE [LARGE SCALE GENOMIC DNA]</scope>
</reference>
<reference evidence="5" key="2">
    <citation type="submission" date="2016-05" db="EMBL/GenBank/DDBJ databases">
        <authorList>
            <person name="Naeem R."/>
        </authorList>
    </citation>
    <scope>NUCLEOTIDE SEQUENCE [LARGE SCALE GENOMIC DNA]</scope>
</reference>
<protein>
    <submittedName>
        <fullName evidence="2">Uncharacterized protein</fullName>
    </submittedName>
</protein>
<proteinExistence type="predicted"/>
<evidence type="ECO:0000313" key="5">
    <source>
        <dbReference type="Proteomes" id="UP000078555"/>
    </source>
</evidence>
<reference evidence="2" key="3">
    <citation type="submission" date="2016-05" db="EMBL/GenBank/DDBJ databases">
        <authorList>
            <person name="Lavstsen T."/>
            <person name="Jespersen J.S."/>
        </authorList>
    </citation>
    <scope>NUCLEOTIDE SEQUENCE [LARGE SCALE GENOMIC DNA]</scope>
</reference>
<dbReference type="Proteomes" id="UP000078550">
    <property type="component" value="Unassembled WGS sequence"/>
</dbReference>
<feature type="region of interest" description="Disordered" evidence="1">
    <location>
        <begin position="20"/>
        <end position="41"/>
    </location>
</feature>
<accession>A0A1A8YYK2</accession>
<dbReference type="AlphaFoldDB" id="A0A1A8YYK2"/>
<dbReference type="EMBL" id="FLRE01000127">
    <property type="protein sequence ID" value="SBT37065.1"/>
    <property type="molecule type" value="Genomic_DNA"/>
</dbReference>
<evidence type="ECO:0000313" key="3">
    <source>
        <dbReference type="EMBL" id="SBT37065.1"/>
    </source>
</evidence>
<sequence>MDEKKKVFYNYVDNMHRKNEEIHKTLDKQKKRKKEEQKKIEDSERIIKNNNVYIDTVDNIHKNNELNYINLKKEISIQRSKLQSLNTLLCELPELMQEEDKKYDALKKESRREIDELTDTLESRVHSKSAGDMWNKIRDCQKSTELLNKTIKDTNSELALLHKEHYNSRDKLRDLVELEKNKNKKLKKISVTLQFIQNLKQGVHEKTNNEGDLKRKLEEINDLYK</sequence>
<evidence type="ECO:0000256" key="1">
    <source>
        <dbReference type="SAM" id="MobiDB-lite"/>
    </source>
</evidence>
<evidence type="ECO:0000313" key="2">
    <source>
        <dbReference type="EMBL" id="SBT36606.1"/>
    </source>
</evidence>
<organism evidence="2 5">
    <name type="scientific">Plasmodium ovale wallikeri</name>
    <dbReference type="NCBI Taxonomy" id="864142"/>
    <lineage>
        <taxon>Eukaryota</taxon>
        <taxon>Sar</taxon>
        <taxon>Alveolata</taxon>
        <taxon>Apicomplexa</taxon>
        <taxon>Aconoidasida</taxon>
        <taxon>Haemosporida</taxon>
        <taxon>Plasmodiidae</taxon>
        <taxon>Plasmodium</taxon>
        <taxon>Plasmodium (Plasmodium)</taxon>
    </lineage>
</organism>
<evidence type="ECO:0000313" key="4">
    <source>
        <dbReference type="Proteomes" id="UP000078550"/>
    </source>
</evidence>